<dbReference type="InterPro" id="IPR036909">
    <property type="entry name" value="Cyt_c-like_dom_sf"/>
</dbReference>
<keyword evidence="3" id="KW-0479">Metal-binding</keyword>
<keyword evidence="4" id="KW-0249">Electron transport</keyword>
<name>A0A3B1D8D6_9ZZZZ</name>
<keyword evidence="2" id="KW-0349">Heme</keyword>
<reference evidence="7" key="1">
    <citation type="submission" date="2018-06" db="EMBL/GenBank/DDBJ databases">
        <authorList>
            <person name="Zhirakovskaya E."/>
        </authorList>
    </citation>
    <scope>NUCLEOTIDE SEQUENCE</scope>
</reference>
<evidence type="ECO:0000256" key="1">
    <source>
        <dbReference type="ARBA" id="ARBA00022448"/>
    </source>
</evidence>
<sequence length="129" mass="14338">MRKLVVAMVTVALTVVFGLAGTALAGDPGKGEEIFKGKRKCKTCHKLTAKKKVGPGLKGVTDRRSEGWLKKWLTNPQATWVENDAETQKLKEWKKGRKKAKKTTMKFKLPLSPTDVEDVIAFLKKNDGK</sequence>
<dbReference type="SUPFAM" id="SSF46626">
    <property type="entry name" value="Cytochrome c"/>
    <property type="match status" value="1"/>
</dbReference>
<evidence type="ECO:0000313" key="7">
    <source>
        <dbReference type="EMBL" id="VAX25007.1"/>
    </source>
</evidence>
<evidence type="ECO:0000256" key="2">
    <source>
        <dbReference type="ARBA" id="ARBA00022617"/>
    </source>
</evidence>
<gene>
    <name evidence="7" type="ORF">MNBD_NITROSPINAE02-261</name>
</gene>
<dbReference type="Gene3D" id="1.10.760.10">
    <property type="entry name" value="Cytochrome c-like domain"/>
    <property type="match status" value="1"/>
</dbReference>
<organism evidence="7">
    <name type="scientific">hydrothermal vent metagenome</name>
    <dbReference type="NCBI Taxonomy" id="652676"/>
    <lineage>
        <taxon>unclassified sequences</taxon>
        <taxon>metagenomes</taxon>
        <taxon>ecological metagenomes</taxon>
    </lineage>
</organism>
<dbReference type="EMBL" id="UOGE01000099">
    <property type="protein sequence ID" value="VAX25007.1"/>
    <property type="molecule type" value="Genomic_DNA"/>
</dbReference>
<dbReference type="GO" id="GO:0020037">
    <property type="term" value="F:heme binding"/>
    <property type="evidence" value="ECO:0007669"/>
    <property type="project" value="InterPro"/>
</dbReference>
<dbReference type="GO" id="GO:0009055">
    <property type="term" value="F:electron transfer activity"/>
    <property type="evidence" value="ECO:0007669"/>
    <property type="project" value="InterPro"/>
</dbReference>
<feature type="domain" description="Cytochrome c" evidence="6">
    <location>
        <begin position="26"/>
        <end position="127"/>
    </location>
</feature>
<dbReference type="InterPro" id="IPR009056">
    <property type="entry name" value="Cyt_c-like_dom"/>
</dbReference>
<dbReference type="InterPro" id="IPR002327">
    <property type="entry name" value="Cyt_c_1A/1B"/>
</dbReference>
<keyword evidence="5" id="KW-0408">Iron</keyword>
<accession>A0A3B1D8D6</accession>
<dbReference type="PROSITE" id="PS51007">
    <property type="entry name" value="CYTC"/>
    <property type="match status" value="1"/>
</dbReference>
<dbReference type="GO" id="GO:0046872">
    <property type="term" value="F:metal ion binding"/>
    <property type="evidence" value="ECO:0007669"/>
    <property type="project" value="UniProtKB-KW"/>
</dbReference>
<protein>
    <recommendedName>
        <fullName evidence="6">Cytochrome c domain-containing protein</fullName>
    </recommendedName>
</protein>
<evidence type="ECO:0000256" key="4">
    <source>
        <dbReference type="ARBA" id="ARBA00022982"/>
    </source>
</evidence>
<evidence type="ECO:0000256" key="3">
    <source>
        <dbReference type="ARBA" id="ARBA00022723"/>
    </source>
</evidence>
<keyword evidence="1" id="KW-0813">Transport</keyword>
<dbReference type="PANTHER" id="PTHR11961">
    <property type="entry name" value="CYTOCHROME C"/>
    <property type="match status" value="1"/>
</dbReference>
<dbReference type="AlphaFoldDB" id="A0A3B1D8D6"/>
<evidence type="ECO:0000259" key="6">
    <source>
        <dbReference type="PROSITE" id="PS51007"/>
    </source>
</evidence>
<dbReference type="Pfam" id="PF00034">
    <property type="entry name" value="Cytochrom_C"/>
    <property type="match status" value="1"/>
</dbReference>
<proteinExistence type="predicted"/>
<evidence type="ECO:0000256" key="5">
    <source>
        <dbReference type="ARBA" id="ARBA00023004"/>
    </source>
</evidence>